<organism evidence="1 2">
    <name type="scientific">Pseudomonas syringae pv. actinidiae</name>
    <dbReference type="NCBI Taxonomy" id="103796"/>
    <lineage>
        <taxon>Bacteria</taxon>
        <taxon>Pseudomonadati</taxon>
        <taxon>Pseudomonadota</taxon>
        <taxon>Gammaproteobacteria</taxon>
        <taxon>Pseudomonadales</taxon>
        <taxon>Pseudomonadaceae</taxon>
        <taxon>Pseudomonas</taxon>
        <taxon>Pseudomonas syringae</taxon>
    </lineage>
</organism>
<comment type="caution">
    <text evidence="1">The sequence shown here is derived from an EMBL/GenBank/DDBJ whole genome shotgun (WGS) entry which is preliminary data.</text>
</comment>
<proteinExistence type="predicted"/>
<evidence type="ECO:0000313" key="1">
    <source>
        <dbReference type="EMBL" id="GBH16016.1"/>
    </source>
</evidence>
<dbReference type="AlphaFoldDB" id="A0AAN4Q2N3"/>
<dbReference type="EMBL" id="BGKA01000068">
    <property type="protein sequence ID" value="GBH16016.1"/>
    <property type="molecule type" value="Genomic_DNA"/>
</dbReference>
<evidence type="ECO:0000313" key="2">
    <source>
        <dbReference type="Proteomes" id="UP000248291"/>
    </source>
</evidence>
<accession>A0AAN4Q2N3</accession>
<gene>
    <name evidence="1" type="ORF">KPSA3_01950</name>
</gene>
<reference evidence="1 2" key="1">
    <citation type="submission" date="2018-04" db="EMBL/GenBank/DDBJ databases">
        <title>Draft genome sequence of Pseudomonas syringae pv. actinidiae biovar 3 strains isolated from kiwifruit in Kagawa prefecture.</title>
        <authorList>
            <person name="Tabuchi M."/>
            <person name="Saito M."/>
            <person name="Fujiwara S."/>
            <person name="Sasa N."/>
            <person name="Akimitsu K."/>
            <person name="Gomi K."/>
            <person name="Konishi-Sugita S."/>
            <person name="Hamano K."/>
            <person name="Kataoka I."/>
        </authorList>
    </citation>
    <scope>NUCLEOTIDE SEQUENCE [LARGE SCALE GENOMIC DNA]</scope>
    <source>
        <strain evidence="1 2">MAFF212211</strain>
    </source>
</reference>
<sequence>MKADSLAIQDSLVFFSLCLTIRLFSQHNLAF</sequence>
<dbReference type="Proteomes" id="UP000248291">
    <property type="component" value="Unassembled WGS sequence"/>
</dbReference>
<name>A0AAN4Q2N3_PSESF</name>
<protein>
    <submittedName>
        <fullName evidence="1">Uncharacterized protein</fullName>
    </submittedName>
</protein>